<organism evidence="4">
    <name type="scientific">Archaeoglobus fulgidus</name>
    <dbReference type="NCBI Taxonomy" id="2234"/>
    <lineage>
        <taxon>Archaea</taxon>
        <taxon>Methanobacteriati</taxon>
        <taxon>Methanobacteriota</taxon>
        <taxon>Archaeoglobi</taxon>
        <taxon>Archaeoglobales</taxon>
        <taxon>Archaeoglobaceae</taxon>
        <taxon>Archaeoglobus</taxon>
    </lineage>
</organism>
<protein>
    <submittedName>
        <fullName evidence="4">HD domain-containing protein</fullName>
    </submittedName>
</protein>
<dbReference type="CDD" id="cd00077">
    <property type="entry name" value="HDc"/>
    <property type="match status" value="1"/>
</dbReference>
<evidence type="ECO:0000313" key="4">
    <source>
        <dbReference type="EMBL" id="HGT83742.1"/>
    </source>
</evidence>
<dbReference type="SUPFAM" id="SSF109604">
    <property type="entry name" value="HD-domain/PDEase-like"/>
    <property type="match status" value="1"/>
</dbReference>
<reference evidence="4" key="1">
    <citation type="journal article" date="2020" name="mSystems">
        <title>Genome- and Community-Level Interaction Insights into Carbon Utilization and Element Cycling Functions of Hydrothermarchaeota in Hydrothermal Sediment.</title>
        <authorList>
            <person name="Zhou Z."/>
            <person name="Liu Y."/>
            <person name="Xu W."/>
            <person name="Pan J."/>
            <person name="Luo Z.H."/>
            <person name="Li M."/>
        </authorList>
    </citation>
    <scope>NUCLEOTIDE SEQUENCE [LARGE SCALE GENOMIC DNA]</scope>
    <source>
        <strain evidence="4">SpSt-587</strain>
    </source>
</reference>
<dbReference type="Pfam" id="PF01966">
    <property type="entry name" value="HD"/>
    <property type="match status" value="1"/>
</dbReference>
<dbReference type="InterPro" id="IPR043128">
    <property type="entry name" value="Rev_trsase/Diguanyl_cyclase"/>
</dbReference>
<feature type="domain" description="HD" evidence="3">
    <location>
        <begin position="67"/>
        <end position="191"/>
    </location>
</feature>
<evidence type="ECO:0000256" key="1">
    <source>
        <dbReference type="ARBA" id="ARBA00022741"/>
    </source>
</evidence>
<dbReference type="SMART" id="SM00471">
    <property type="entry name" value="HDc"/>
    <property type="match status" value="1"/>
</dbReference>
<dbReference type="InterPro" id="IPR003607">
    <property type="entry name" value="HD/PDEase_dom"/>
</dbReference>
<gene>
    <name evidence="4" type="ORF">ENT52_08485</name>
</gene>
<dbReference type="Gene3D" id="3.30.70.270">
    <property type="match status" value="1"/>
</dbReference>
<dbReference type="EMBL" id="DSYZ01000160">
    <property type="protein sequence ID" value="HGT83742.1"/>
    <property type="molecule type" value="Genomic_DNA"/>
</dbReference>
<evidence type="ECO:0000259" key="3">
    <source>
        <dbReference type="PROSITE" id="PS51831"/>
    </source>
</evidence>
<proteinExistence type="predicted"/>
<keyword evidence="2" id="KW-0051">Antiviral defense</keyword>
<dbReference type="GO" id="GO:0000166">
    <property type="term" value="F:nucleotide binding"/>
    <property type="evidence" value="ECO:0007669"/>
    <property type="project" value="UniProtKB-KW"/>
</dbReference>
<name>A0A7J3M3Y2_ARCFL</name>
<dbReference type="InterPro" id="IPR006674">
    <property type="entry name" value="HD_domain"/>
</dbReference>
<comment type="caution">
    <text evidence="4">The sequence shown here is derived from an EMBL/GenBank/DDBJ whole genome shotgun (WGS) entry which is preliminary data.</text>
</comment>
<dbReference type="AlphaFoldDB" id="A0A7J3M3Y2"/>
<sequence length="833" mass="96341">MLAINPINLKVELIEHIVAGELLKNALKGKKFKNIKEFNDFITNFLKNSKISDLPADTRFPGFFSSLADHSLSTSAIAVPLALELRKRGIDFSLEYSGRFAEILKEEDSLKEIVRCAALLHDIGKQPPMQHDERTRKYVREILELAGFGEIAGEIALCASRHHYRWGKIGEYKPETKLEWVIAIADKVSVADRMISLDERTTEVCNWIRQKLNNLIEPEDGEKIEKLIKYLEKKEISEELGFLIPLNPREVDRRIFNLKEVFGVDPELGVLCLEIAGIQKFINASDFRKYISGASVLLENVLREVGDMLANTISPESVIYAKGGSLLAIIPASYYNEIREKILNYFKNRTLIVKPKLPSRFRYRLYEFKYGPKFFLDSQSEPSIKRRNFGEIVSRTLSFLEVEEEIGNSVVIPVGEICKYCYEFKAEEYLGEENERICKRCHLVVEEHKITKELFLFTLDLEKVEVGESSKISNELFQKIVKRFEEKTKNSRVIAELKFKGLRKVKFRSVPTWNYLGRQHFFGRDEGTYDIVFIKGDGDNFGKVKEAASSITLFKWISKTLDDVIEGSIVESFSEILVKMLELAKLHKWDSEEIELEIPFDIVFVGGDDFLVLLDPAFVFTFVEKFRKNVQKILGSKKDRFEKEIHEALSMFPLGVSMGIAIVKNRVPIKATIEVLNEMVGIAKIKSKEDKRPFGGEIYVYMQKFDQIPTKDEIEKQKKYTSFPMDGEEFQRFVKDLKFFVEKEAQPNWLERVFGKRMPESKEDACIELLFKMVRMKNDERYEILQKLYEMHGKFLSADVKYYHIDLADSIKILTENLNKNLIREAVKILLGG</sequence>
<dbReference type="PROSITE" id="PS51831">
    <property type="entry name" value="HD"/>
    <property type="match status" value="1"/>
</dbReference>
<dbReference type="Pfam" id="PF22335">
    <property type="entry name" value="Cas10-Cmr2_palm2"/>
    <property type="match status" value="1"/>
</dbReference>
<dbReference type="InterPro" id="IPR054767">
    <property type="entry name" value="Cas10-Cmr2_palm2"/>
</dbReference>
<dbReference type="GO" id="GO:0051607">
    <property type="term" value="P:defense response to virus"/>
    <property type="evidence" value="ECO:0007669"/>
    <property type="project" value="UniProtKB-KW"/>
</dbReference>
<dbReference type="Gene3D" id="1.10.3210.10">
    <property type="entry name" value="Hypothetical protein af1432"/>
    <property type="match status" value="1"/>
</dbReference>
<keyword evidence="1" id="KW-0547">Nucleotide-binding</keyword>
<evidence type="ECO:0000256" key="2">
    <source>
        <dbReference type="ARBA" id="ARBA00023118"/>
    </source>
</evidence>
<accession>A0A7J3M3Y2</accession>